<dbReference type="KEGG" id="merd:EB233_21920"/>
<dbReference type="Proteomes" id="UP000503339">
    <property type="component" value="Chromosome"/>
</dbReference>
<keyword evidence="2" id="KW-1133">Transmembrane helix</keyword>
<evidence type="ECO:0000313" key="4">
    <source>
        <dbReference type="Proteomes" id="UP000503339"/>
    </source>
</evidence>
<accession>A0A6M7UIN6</accession>
<keyword evidence="2" id="KW-0472">Membrane</keyword>
<reference evidence="3 4" key="1">
    <citation type="submission" date="2018-10" db="EMBL/GenBank/DDBJ databases">
        <authorList>
            <person name="Perry B.J."/>
            <person name="Sullivan J.T."/>
            <person name="Murphy R.J.T."/>
            <person name="Ramsay J.P."/>
            <person name="Ronson C.W."/>
        </authorList>
    </citation>
    <scope>NUCLEOTIDE SEQUENCE [LARGE SCALE GENOMIC DNA]</scope>
    <source>
        <strain evidence="3 4">NZP2014</strain>
    </source>
</reference>
<feature type="compositionally biased region" description="Basic and acidic residues" evidence="1">
    <location>
        <begin position="65"/>
        <end position="80"/>
    </location>
</feature>
<name>A0A6M7UIN6_9HYPH</name>
<feature type="transmembrane region" description="Helical" evidence="2">
    <location>
        <begin position="30"/>
        <end position="52"/>
    </location>
</feature>
<evidence type="ECO:0000256" key="1">
    <source>
        <dbReference type="SAM" id="MobiDB-lite"/>
    </source>
</evidence>
<keyword evidence="4" id="KW-1185">Reference proteome</keyword>
<dbReference type="AlphaFoldDB" id="A0A6M7UIN6"/>
<feature type="region of interest" description="Disordered" evidence="1">
    <location>
        <begin position="60"/>
        <end position="80"/>
    </location>
</feature>
<evidence type="ECO:0000256" key="2">
    <source>
        <dbReference type="SAM" id="Phobius"/>
    </source>
</evidence>
<proteinExistence type="predicted"/>
<evidence type="ECO:0000313" key="3">
    <source>
        <dbReference type="EMBL" id="QKC77819.1"/>
    </source>
</evidence>
<sequence length="80" mass="9099">MRHQEKASLEQEAKAGLLVGSLVSGLLHHLHVVVMMMAVVMVVAMMVAVMLCHHGRIRARRTDHRRRESECNCKPKSRED</sequence>
<protein>
    <submittedName>
        <fullName evidence="3">Uncharacterized protein</fullName>
    </submittedName>
</protein>
<organism evidence="3 4">
    <name type="scientific">Mesorhizobium erdmanii</name>
    <dbReference type="NCBI Taxonomy" id="1777866"/>
    <lineage>
        <taxon>Bacteria</taxon>
        <taxon>Pseudomonadati</taxon>
        <taxon>Pseudomonadota</taxon>
        <taxon>Alphaproteobacteria</taxon>
        <taxon>Hyphomicrobiales</taxon>
        <taxon>Phyllobacteriaceae</taxon>
        <taxon>Mesorhizobium</taxon>
    </lineage>
</organism>
<keyword evidence="2" id="KW-0812">Transmembrane</keyword>
<gene>
    <name evidence="3" type="ORF">EB233_21920</name>
</gene>
<dbReference type="EMBL" id="CP033361">
    <property type="protein sequence ID" value="QKC77819.1"/>
    <property type="molecule type" value="Genomic_DNA"/>
</dbReference>